<evidence type="ECO:0000313" key="3">
    <source>
        <dbReference type="Proteomes" id="UP000182744"/>
    </source>
</evidence>
<feature type="transmembrane region" description="Helical" evidence="1">
    <location>
        <begin position="158"/>
        <end position="178"/>
    </location>
</feature>
<gene>
    <name evidence="2" type="ORF">SAMN05421878_10839</name>
</gene>
<dbReference type="Proteomes" id="UP000182744">
    <property type="component" value="Unassembled WGS sequence"/>
</dbReference>
<name>A0A1G7CMY1_9ACTO</name>
<keyword evidence="1" id="KW-0472">Membrane</keyword>
<feature type="transmembrane region" description="Helical" evidence="1">
    <location>
        <begin position="95"/>
        <end position="118"/>
    </location>
</feature>
<dbReference type="EMBL" id="FNAU01000008">
    <property type="protein sequence ID" value="SDE40689.1"/>
    <property type="molecule type" value="Genomic_DNA"/>
</dbReference>
<organism evidence="2 3">
    <name type="scientific">Actinobaculum suis</name>
    <dbReference type="NCBI Taxonomy" id="1657"/>
    <lineage>
        <taxon>Bacteria</taxon>
        <taxon>Bacillati</taxon>
        <taxon>Actinomycetota</taxon>
        <taxon>Actinomycetes</taxon>
        <taxon>Actinomycetales</taxon>
        <taxon>Actinomycetaceae</taxon>
        <taxon>Actinobaculum</taxon>
    </lineage>
</organism>
<reference evidence="3" key="1">
    <citation type="submission" date="2016-10" db="EMBL/GenBank/DDBJ databases">
        <authorList>
            <person name="Varghese N."/>
        </authorList>
    </citation>
    <scope>NUCLEOTIDE SEQUENCE [LARGE SCALE GENOMIC DNA]</scope>
    <source>
        <strain evidence="3">DSM 20639</strain>
    </source>
</reference>
<keyword evidence="1" id="KW-0812">Transmembrane</keyword>
<feature type="transmembrane region" description="Helical" evidence="1">
    <location>
        <begin position="45"/>
        <end position="66"/>
    </location>
</feature>
<feature type="transmembrane region" description="Helical" evidence="1">
    <location>
        <begin position="190"/>
        <end position="212"/>
    </location>
</feature>
<evidence type="ECO:0000313" key="2">
    <source>
        <dbReference type="EMBL" id="SDE40689.1"/>
    </source>
</evidence>
<feature type="transmembrane region" description="Helical" evidence="1">
    <location>
        <begin position="16"/>
        <end position="33"/>
    </location>
</feature>
<feature type="transmembrane region" description="Helical" evidence="1">
    <location>
        <begin position="233"/>
        <end position="250"/>
    </location>
</feature>
<dbReference type="AlphaFoldDB" id="A0A1G7CMY1"/>
<accession>A0A1G7CMY1</accession>
<feature type="transmembrane region" description="Helical" evidence="1">
    <location>
        <begin position="130"/>
        <end position="151"/>
    </location>
</feature>
<keyword evidence="1" id="KW-1133">Transmembrane helix</keyword>
<protein>
    <recommendedName>
        <fullName evidence="4">ABC-type transport system involved in multi-copper enzyme maturation, permease component</fullName>
    </recommendedName>
</protein>
<keyword evidence="3" id="KW-1185">Reference proteome</keyword>
<evidence type="ECO:0000256" key="1">
    <source>
        <dbReference type="SAM" id="Phobius"/>
    </source>
</evidence>
<proteinExistence type="predicted"/>
<evidence type="ECO:0008006" key="4">
    <source>
        <dbReference type="Google" id="ProtNLM"/>
    </source>
</evidence>
<sequence>MARILLIELRTSRSRWWSLLLAGVYLLVALLLSERDGWKVWLNEASISAVTGILFAGILIPIIAAIEQQIWRKGTLSELGGVAPGKKLLATAVRLGVNMFYLALVPLIISTVVIRIMAGMAGAKNGIFTPVYAVLCVVFACALICIGSAIGDMLPSRIAAIVAAAVVGFVLSTYLSPVPAANDPWTKVSLAGYGATIGTLLGGIILLLLGALTRGESRGNVRATTAQLARGSGVSILAIVCVALFFNGPVRVNGALRDPQPGICAEKGGARACVWPGDEVRLPFLLNVAQKLAHIYEALGEPRETLTVVEKQIIGGDYTVSPMTGGDGGLWLAADSVAFEMLADRMGQAQTVCPTVEKSQEELSAEWDMNWKLNEVFTQYLFGGERPPEVEVEDAAIDASLGEIRAKTRSWSEAQQADWIVSNIKAIDNCERLKDAD</sequence>